<feature type="signal peptide" evidence="1">
    <location>
        <begin position="1"/>
        <end position="22"/>
    </location>
</feature>
<evidence type="ECO:0000313" key="2">
    <source>
        <dbReference type="EMBL" id="RDW87019.1"/>
    </source>
</evidence>
<dbReference type="Proteomes" id="UP000256690">
    <property type="component" value="Unassembled WGS sequence"/>
</dbReference>
<gene>
    <name evidence="2" type="ORF">DSM5745_03661</name>
</gene>
<evidence type="ECO:0000313" key="3">
    <source>
        <dbReference type="Proteomes" id="UP000256690"/>
    </source>
</evidence>
<dbReference type="RefSeq" id="XP_026606543.1">
    <property type="nucleotide sequence ID" value="XM_026745677.1"/>
</dbReference>
<feature type="chain" id="PRO_5017786598" evidence="1">
    <location>
        <begin position="23"/>
        <end position="168"/>
    </location>
</feature>
<accession>A0A3D8SL12</accession>
<protein>
    <submittedName>
        <fullName evidence="2">Uncharacterized protein</fullName>
    </submittedName>
</protein>
<sequence length="168" mass="18173">MLISRIYPCLALGLGLLPSALAQGTNLPSLEEAYIEIASDYCINAFADLGQPYDDRSNCVTVGIVERSYIEDRDNQGNPARYLDVDTGNNNRLIFNPGPIFPTLWWFHNGTSSGDGRYGALFLGRASNDPVYGPDWQVSPDGTVFAANSDTQNPVQLVLVDRSAAAAA</sequence>
<name>A0A3D8SL12_9EURO</name>
<dbReference type="EMBL" id="PVWQ01000003">
    <property type="protein sequence ID" value="RDW87019.1"/>
    <property type="molecule type" value="Genomic_DNA"/>
</dbReference>
<dbReference type="AlphaFoldDB" id="A0A3D8SL12"/>
<reference evidence="2 3" key="1">
    <citation type="journal article" date="2018" name="IMA Fungus">
        <title>IMA Genome-F 9: Draft genome sequence of Annulohypoxylon stygium, Aspergillus mulundensis, Berkeleyomyces basicola (syn. Thielaviopsis basicola), Ceratocystis smalleyi, two Cercospora beticola strains, Coleophoma cylindrospora, Fusarium fracticaudum, Phialophora cf. hyalina, and Morchella septimelata.</title>
        <authorList>
            <person name="Wingfield B.D."/>
            <person name="Bills G.F."/>
            <person name="Dong Y."/>
            <person name="Huang W."/>
            <person name="Nel W.J."/>
            <person name="Swalarsk-Parry B.S."/>
            <person name="Vaghefi N."/>
            <person name="Wilken P.M."/>
            <person name="An Z."/>
            <person name="de Beer Z.W."/>
            <person name="De Vos L."/>
            <person name="Chen L."/>
            <person name="Duong T.A."/>
            <person name="Gao Y."/>
            <person name="Hammerbacher A."/>
            <person name="Kikkert J.R."/>
            <person name="Li Y."/>
            <person name="Li H."/>
            <person name="Li K."/>
            <person name="Li Q."/>
            <person name="Liu X."/>
            <person name="Ma X."/>
            <person name="Naidoo K."/>
            <person name="Pethybridge S.J."/>
            <person name="Sun J."/>
            <person name="Steenkamp E.T."/>
            <person name="van der Nest M.A."/>
            <person name="van Wyk S."/>
            <person name="Wingfield M.J."/>
            <person name="Xiong C."/>
            <person name="Yue Q."/>
            <person name="Zhang X."/>
        </authorList>
    </citation>
    <scope>NUCLEOTIDE SEQUENCE [LARGE SCALE GENOMIC DNA]</scope>
    <source>
        <strain evidence="2 3">DSM 5745</strain>
    </source>
</reference>
<organism evidence="2 3">
    <name type="scientific">Aspergillus mulundensis</name>
    <dbReference type="NCBI Taxonomy" id="1810919"/>
    <lineage>
        <taxon>Eukaryota</taxon>
        <taxon>Fungi</taxon>
        <taxon>Dikarya</taxon>
        <taxon>Ascomycota</taxon>
        <taxon>Pezizomycotina</taxon>
        <taxon>Eurotiomycetes</taxon>
        <taxon>Eurotiomycetidae</taxon>
        <taxon>Eurotiales</taxon>
        <taxon>Aspergillaceae</taxon>
        <taxon>Aspergillus</taxon>
        <taxon>Aspergillus subgen. Nidulantes</taxon>
    </lineage>
</organism>
<dbReference type="GeneID" id="38114031"/>
<keyword evidence="3" id="KW-1185">Reference proteome</keyword>
<evidence type="ECO:0000256" key="1">
    <source>
        <dbReference type="SAM" id="SignalP"/>
    </source>
</evidence>
<comment type="caution">
    <text evidence="2">The sequence shown here is derived from an EMBL/GenBank/DDBJ whole genome shotgun (WGS) entry which is preliminary data.</text>
</comment>
<keyword evidence="1" id="KW-0732">Signal</keyword>
<proteinExistence type="predicted"/>